<dbReference type="Pfam" id="PF01882">
    <property type="entry name" value="DUF58"/>
    <property type="match status" value="1"/>
</dbReference>
<dbReference type="InterPro" id="IPR002881">
    <property type="entry name" value="DUF58"/>
</dbReference>
<reference evidence="3 4" key="1">
    <citation type="submission" date="2019-02" db="EMBL/GenBank/DDBJ databases">
        <title>Deep-cultivation of Planctomycetes and their phenomic and genomic characterization uncovers novel biology.</title>
        <authorList>
            <person name="Wiegand S."/>
            <person name="Jogler M."/>
            <person name="Boedeker C."/>
            <person name="Pinto D."/>
            <person name="Vollmers J."/>
            <person name="Rivas-Marin E."/>
            <person name="Kohn T."/>
            <person name="Peeters S.H."/>
            <person name="Heuer A."/>
            <person name="Rast P."/>
            <person name="Oberbeckmann S."/>
            <person name="Bunk B."/>
            <person name="Jeske O."/>
            <person name="Meyerdierks A."/>
            <person name="Storesund J.E."/>
            <person name="Kallscheuer N."/>
            <person name="Luecker S."/>
            <person name="Lage O.M."/>
            <person name="Pohl T."/>
            <person name="Merkel B.J."/>
            <person name="Hornburger P."/>
            <person name="Mueller R.-W."/>
            <person name="Bruemmer F."/>
            <person name="Labrenz M."/>
            <person name="Spormann A.M."/>
            <person name="Op den Camp H."/>
            <person name="Overmann J."/>
            <person name="Amann R."/>
            <person name="Jetten M.S.M."/>
            <person name="Mascher T."/>
            <person name="Medema M.H."/>
            <person name="Devos D.P."/>
            <person name="Kaster A.-K."/>
            <person name="Ovreas L."/>
            <person name="Rohde M."/>
            <person name="Galperin M.Y."/>
            <person name="Jogler C."/>
        </authorList>
    </citation>
    <scope>NUCLEOTIDE SEQUENCE [LARGE SCALE GENOMIC DNA]</scope>
    <source>
        <strain evidence="3 4">TBK1r</strain>
    </source>
</reference>
<feature type="domain" description="DUF58" evidence="2">
    <location>
        <begin position="236"/>
        <end position="327"/>
    </location>
</feature>
<evidence type="ECO:0000313" key="4">
    <source>
        <dbReference type="Proteomes" id="UP000318081"/>
    </source>
</evidence>
<dbReference type="Proteomes" id="UP000318081">
    <property type="component" value="Chromosome"/>
</dbReference>
<evidence type="ECO:0000259" key="2">
    <source>
        <dbReference type="Pfam" id="PF01882"/>
    </source>
</evidence>
<gene>
    <name evidence="3" type="ORF">TBK1r_35520</name>
</gene>
<proteinExistence type="predicted"/>
<keyword evidence="4" id="KW-1185">Reference proteome</keyword>
<sequence>MASSRSKPLFRYRITRLGFHFLFVALFAMIGGSLRGFNLLLVLAGLLISIVLLQWRQGRHAIRQVRFHRHEVSGVFAETPMAVRYEIHNAGRLLPLWCLRIEDRVTAQPDVDADRSGESSDDPLPRPQESELRQPVPLIGSVGHVPAGQTRGMSVMCRFHRRGRYQLGPVVVSTTFPFCLMSCERLSRETVEPLYVYPRLITLRRGWKSLLPPRRGGDGHRSTGGSNEDGEFFGLRPWQSGDHIKHIHWRTTARIGEPAVRQFEQRNRHQICLVVDAVNRPGAPGVVEQVLEVAATLINELASPTSSVALLVADAFVADASPRSNVHASIGADATALLERLAIANPVHLQASQDDPLVRAVVDRSSQLQAYDLVVVSPRGFKDACQSSDQSGQQALSVWRYFDQRSRLAWIDVSSPPVGRLLAIDADRMVSAGKTEEAGYVHD</sequence>
<evidence type="ECO:0000256" key="1">
    <source>
        <dbReference type="SAM" id="MobiDB-lite"/>
    </source>
</evidence>
<evidence type="ECO:0000313" key="3">
    <source>
        <dbReference type="EMBL" id="QDV84601.1"/>
    </source>
</evidence>
<organism evidence="3 4">
    <name type="scientific">Stieleria magnilauensis</name>
    <dbReference type="NCBI Taxonomy" id="2527963"/>
    <lineage>
        <taxon>Bacteria</taxon>
        <taxon>Pseudomonadati</taxon>
        <taxon>Planctomycetota</taxon>
        <taxon>Planctomycetia</taxon>
        <taxon>Pirellulales</taxon>
        <taxon>Pirellulaceae</taxon>
        <taxon>Stieleria</taxon>
    </lineage>
</organism>
<dbReference type="EMBL" id="CP036432">
    <property type="protein sequence ID" value="QDV84601.1"/>
    <property type="molecule type" value="Genomic_DNA"/>
</dbReference>
<protein>
    <recommendedName>
        <fullName evidence="2">DUF58 domain-containing protein</fullName>
    </recommendedName>
</protein>
<dbReference type="PANTHER" id="PTHR34351:SF1">
    <property type="entry name" value="SLR1927 PROTEIN"/>
    <property type="match status" value="1"/>
</dbReference>
<dbReference type="RefSeq" id="WP_145213052.1">
    <property type="nucleotide sequence ID" value="NZ_CP036432.1"/>
</dbReference>
<accession>A0ABX5XVB0</accession>
<feature type="region of interest" description="Disordered" evidence="1">
    <location>
        <begin position="109"/>
        <end position="135"/>
    </location>
</feature>
<name>A0ABX5XVB0_9BACT</name>
<dbReference type="PANTHER" id="PTHR34351">
    <property type="entry name" value="SLR1927 PROTEIN-RELATED"/>
    <property type="match status" value="1"/>
</dbReference>